<sequence>MANAAYVYRGLQVCPLVYPRHPTKSGYAHNYDDGFDAAVRIKELDGTETGVRSRVFLLEVDRPFENSGDARRASIAFAEGLIDGCPAGQTIWDRE</sequence>
<evidence type="ECO:0000313" key="1">
    <source>
        <dbReference type="EMBL" id="CAB3759694.1"/>
    </source>
</evidence>
<organism evidence="1 2">
    <name type="scientific">Paraburkholderia humisilvae</name>
    <dbReference type="NCBI Taxonomy" id="627669"/>
    <lineage>
        <taxon>Bacteria</taxon>
        <taxon>Pseudomonadati</taxon>
        <taxon>Pseudomonadota</taxon>
        <taxon>Betaproteobacteria</taxon>
        <taxon>Burkholderiales</taxon>
        <taxon>Burkholderiaceae</taxon>
        <taxon>Paraburkholderia</taxon>
    </lineage>
</organism>
<dbReference type="Proteomes" id="UP000494363">
    <property type="component" value="Unassembled WGS sequence"/>
</dbReference>
<name>A0A6J5E1T2_9BURK</name>
<dbReference type="AlphaFoldDB" id="A0A6J5E1T2"/>
<accession>A0A6J5E1T2</accession>
<dbReference type="EMBL" id="CADIKH010000015">
    <property type="protein sequence ID" value="CAB3759694.1"/>
    <property type="molecule type" value="Genomic_DNA"/>
</dbReference>
<dbReference type="RefSeq" id="WP_175227829.1">
    <property type="nucleotide sequence ID" value="NZ_CADIKH010000015.1"/>
</dbReference>
<protein>
    <submittedName>
        <fullName evidence="1">Uncharacterized protein</fullName>
    </submittedName>
</protein>
<keyword evidence="2" id="KW-1185">Reference proteome</keyword>
<reference evidence="1 2" key="1">
    <citation type="submission" date="2020-04" db="EMBL/GenBank/DDBJ databases">
        <authorList>
            <person name="De Canck E."/>
        </authorList>
    </citation>
    <scope>NUCLEOTIDE SEQUENCE [LARGE SCALE GENOMIC DNA]</scope>
    <source>
        <strain evidence="1 2">LMG 29542</strain>
    </source>
</reference>
<evidence type="ECO:0000313" key="2">
    <source>
        <dbReference type="Proteomes" id="UP000494363"/>
    </source>
</evidence>
<gene>
    <name evidence="1" type="ORF">LMG29542_03648</name>
</gene>
<proteinExistence type="predicted"/>